<comment type="caution">
    <text evidence="7">The sequence shown here is derived from an EMBL/GenBank/DDBJ whole genome shotgun (WGS) entry which is preliminary data.</text>
</comment>
<dbReference type="InterPro" id="IPR000914">
    <property type="entry name" value="SBP_5_dom"/>
</dbReference>
<reference evidence="7 8" key="1">
    <citation type="submission" date="2019-09" db="EMBL/GenBank/DDBJ databases">
        <title>YIM 132548 draft genome.</title>
        <authorList>
            <person name="Jiang L."/>
        </authorList>
    </citation>
    <scope>NUCLEOTIDE SEQUENCE [LARGE SCALE GENOMIC DNA]</scope>
    <source>
        <strain evidence="7 8">YIM 132548</strain>
    </source>
</reference>
<dbReference type="GO" id="GO:0043190">
    <property type="term" value="C:ATP-binding cassette (ABC) transporter complex"/>
    <property type="evidence" value="ECO:0007669"/>
    <property type="project" value="InterPro"/>
</dbReference>
<evidence type="ECO:0000256" key="2">
    <source>
        <dbReference type="ARBA" id="ARBA00005695"/>
    </source>
</evidence>
<dbReference type="RefSeq" id="WP_150965842.1">
    <property type="nucleotide sequence ID" value="NZ_VZZJ01000026.1"/>
</dbReference>
<proteinExistence type="inferred from homology"/>
<feature type="region of interest" description="Disordered" evidence="5">
    <location>
        <begin position="22"/>
        <end position="50"/>
    </location>
</feature>
<dbReference type="SUPFAM" id="SSF53850">
    <property type="entry name" value="Periplasmic binding protein-like II"/>
    <property type="match status" value="1"/>
</dbReference>
<dbReference type="PANTHER" id="PTHR30290:SF10">
    <property type="entry name" value="PERIPLASMIC OLIGOPEPTIDE-BINDING PROTEIN-RELATED"/>
    <property type="match status" value="1"/>
</dbReference>
<dbReference type="Gene3D" id="3.10.105.10">
    <property type="entry name" value="Dipeptide-binding Protein, Domain 3"/>
    <property type="match status" value="1"/>
</dbReference>
<comment type="subcellular location">
    <subcellularLocation>
        <location evidence="1">Periplasm</location>
    </subcellularLocation>
</comment>
<keyword evidence="3" id="KW-0813">Transport</keyword>
<sequence>MRPRRRDWLAGAAALAATAAAARRPARATGEPGLYRRGNDADPETLDPHKSSTVAEAHILRDLYEGLLTYDNRGAIIPGAAESWSVSEDGLTYTFRLRADGAWSNGDPVTAGDFVFSLRRILAPETAAKYAEVLYPLRHAAAVNRGERPPGELGVAAPDPRTLVITLEGPTPYLLELLTHQTSIPVHPPSVAAHGDGFTRPGRLVSNGAYILAGLVPNDRITLERNPRFHDAGSVAIPRVAFIPTPDLASAVRRFAAGEVDSLADLPGDQMTALKARFGDQVVLGPALGVTVLAANTRKAPFSDVRVRRALSLAIDREFLADAVWGGTMTPAYSLCPPGLDHYGTPPETPGREALPIDNEAEALRLLAEAGYGPGGRRLSVEYRFNTTDNNRNTAVATADMWRGLGIETRFVYTDAKTHFAHLRDGGDFDLARMSWIADYADPQNFLFLLAAGNDGMNAGRYADPAYDALLGQAAAERDLARRADLLARAEAILMRDLPWIPLLHYRSKALIAPRLHGYHPNLRNAAPTRFLRLDA</sequence>
<feature type="domain" description="Solute-binding protein family 5" evidence="6">
    <location>
        <begin position="76"/>
        <end position="455"/>
    </location>
</feature>
<dbReference type="EMBL" id="VZZJ01000026">
    <property type="protein sequence ID" value="KAB1070563.1"/>
    <property type="molecule type" value="Genomic_DNA"/>
</dbReference>
<protein>
    <submittedName>
        <fullName evidence="7">Peptide ABC transporter substrate-binding protein</fullName>
    </submittedName>
</protein>
<dbReference type="Pfam" id="PF00496">
    <property type="entry name" value="SBP_bac_5"/>
    <property type="match status" value="1"/>
</dbReference>
<dbReference type="InterPro" id="IPR006311">
    <property type="entry name" value="TAT_signal"/>
</dbReference>
<dbReference type="PANTHER" id="PTHR30290">
    <property type="entry name" value="PERIPLASMIC BINDING COMPONENT OF ABC TRANSPORTER"/>
    <property type="match status" value="1"/>
</dbReference>
<dbReference type="PROSITE" id="PS51318">
    <property type="entry name" value="TAT"/>
    <property type="match status" value="1"/>
</dbReference>
<dbReference type="Proteomes" id="UP000441523">
    <property type="component" value="Unassembled WGS sequence"/>
</dbReference>
<dbReference type="GO" id="GO:0015833">
    <property type="term" value="P:peptide transport"/>
    <property type="evidence" value="ECO:0007669"/>
    <property type="project" value="TreeGrafter"/>
</dbReference>
<evidence type="ECO:0000259" key="6">
    <source>
        <dbReference type="Pfam" id="PF00496"/>
    </source>
</evidence>
<keyword evidence="8" id="KW-1185">Reference proteome</keyword>
<evidence type="ECO:0000256" key="4">
    <source>
        <dbReference type="ARBA" id="ARBA00022729"/>
    </source>
</evidence>
<comment type="similarity">
    <text evidence="2">Belongs to the bacterial solute-binding protein 5 family.</text>
</comment>
<dbReference type="Gene3D" id="3.40.190.10">
    <property type="entry name" value="Periplasmic binding protein-like II"/>
    <property type="match status" value="1"/>
</dbReference>
<dbReference type="FunFam" id="3.90.76.10:FF:000001">
    <property type="entry name" value="Oligopeptide ABC transporter substrate-binding protein"/>
    <property type="match status" value="1"/>
</dbReference>
<dbReference type="InterPro" id="IPR039424">
    <property type="entry name" value="SBP_5"/>
</dbReference>
<evidence type="ECO:0000256" key="1">
    <source>
        <dbReference type="ARBA" id="ARBA00004418"/>
    </source>
</evidence>
<dbReference type="AlphaFoldDB" id="A0A6N6MMR7"/>
<gene>
    <name evidence="7" type="ORF">F6X51_22105</name>
</gene>
<name>A0A6N6MMR7_9HYPH</name>
<evidence type="ECO:0000313" key="7">
    <source>
        <dbReference type="EMBL" id="KAB1070563.1"/>
    </source>
</evidence>
<keyword evidence="4" id="KW-0732">Signal</keyword>
<evidence type="ECO:0000256" key="3">
    <source>
        <dbReference type="ARBA" id="ARBA00022448"/>
    </source>
</evidence>
<dbReference type="GO" id="GO:1904680">
    <property type="term" value="F:peptide transmembrane transporter activity"/>
    <property type="evidence" value="ECO:0007669"/>
    <property type="project" value="TreeGrafter"/>
</dbReference>
<organism evidence="7 8">
    <name type="scientific">Methylobacterium planeticum</name>
    <dbReference type="NCBI Taxonomy" id="2615211"/>
    <lineage>
        <taxon>Bacteria</taxon>
        <taxon>Pseudomonadati</taxon>
        <taxon>Pseudomonadota</taxon>
        <taxon>Alphaproteobacteria</taxon>
        <taxon>Hyphomicrobiales</taxon>
        <taxon>Methylobacteriaceae</taxon>
        <taxon>Methylobacterium</taxon>
    </lineage>
</organism>
<dbReference type="InterPro" id="IPR030678">
    <property type="entry name" value="Peptide/Ni-bd"/>
</dbReference>
<dbReference type="CDD" id="cd08504">
    <property type="entry name" value="PBP2_OppA"/>
    <property type="match status" value="1"/>
</dbReference>
<dbReference type="GO" id="GO:0030288">
    <property type="term" value="C:outer membrane-bounded periplasmic space"/>
    <property type="evidence" value="ECO:0007669"/>
    <property type="project" value="UniProtKB-ARBA"/>
</dbReference>
<accession>A0A6N6MMR7</accession>
<dbReference type="PIRSF" id="PIRSF002741">
    <property type="entry name" value="MppA"/>
    <property type="match status" value="1"/>
</dbReference>
<evidence type="ECO:0000313" key="8">
    <source>
        <dbReference type="Proteomes" id="UP000441523"/>
    </source>
</evidence>
<evidence type="ECO:0000256" key="5">
    <source>
        <dbReference type="SAM" id="MobiDB-lite"/>
    </source>
</evidence>
<dbReference type="Gene3D" id="3.90.76.10">
    <property type="entry name" value="Dipeptide-binding Protein, Domain 1"/>
    <property type="match status" value="1"/>
</dbReference>